<organism evidence="2 3">
    <name type="scientific">Hydrogenophaga atypica</name>
    <dbReference type="NCBI Taxonomy" id="249409"/>
    <lineage>
        <taxon>Bacteria</taxon>
        <taxon>Pseudomonadati</taxon>
        <taxon>Pseudomonadota</taxon>
        <taxon>Betaproteobacteria</taxon>
        <taxon>Burkholderiales</taxon>
        <taxon>Comamonadaceae</taxon>
        <taxon>Hydrogenophaga</taxon>
    </lineage>
</organism>
<keyword evidence="2" id="KW-0560">Oxidoreductase</keyword>
<keyword evidence="3" id="KW-1185">Reference proteome</keyword>
<dbReference type="Gene3D" id="1.10.700.10">
    <property type="entry name" value="Dioxygenase LigAB, LigA subunit"/>
    <property type="match status" value="1"/>
</dbReference>
<protein>
    <submittedName>
        <fullName evidence="2">Protocatechuate 4,5-dioxygenase subunit alpha</fullName>
        <ecNumber evidence="2">1.13.11.8</ecNumber>
    </submittedName>
</protein>
<dbReference type="Pfam" id="PF07746">
    <property type="entry name" value="LigA"/>
    <property type="match status" value="1"/>
</dbReference>
<gene>
    <name evidence="2" type="primary">ligA</name>
    <name evidence="2" type="ORF">ACFQPB_13340</name>
</gene>
<dbReference type="InterPro" id="IPR014159">
    <property type="entry name" value="PCA_LigA"/>
</dbReference>
<evidence type="ECO:0000313" key="3">
    <source>
        <dbReference type="Proteomes" id="UP001596501"/>
    </source>
</evidence>
<dbReference type="GO" id="GO:0018579">
    <property type="term" value="F:protocatechuate 4,5-dioxygenase activity"/>
    <property type="evidence" value="ECO:0007669"/>
    <property type="project" value="UniProtKB-EC"/>
</dbReference>
<name>A0ABW2QK85_9BURK</name>
<evidence type="ECO:0000259" key="1">
    <source>
        <dbReference type="Pfam" id="PF07746"/>
    </source>
</evidence>
<dbReference type="InterPro" id="IPR011986">
    <property type="entry name" value="Xdiol_dOase_LigA"/>
</dbReference>
<dbReference type="NCBIfam" id="TIGR02792">
    <property type="entry name" value="PCA_ligA"/>
    <property type="match status" value="1"/>
</dbReference>
<reference evidence="3" key="1">
    <citation type="journal article" date="2019" name="Int. J. Syst. Evol. Microbiol.">
        <title>The Global Catalogue of Microorganisms (GCM) 10K type strain sequencing project: providing services to taxonomists for standard genome sequencing and annotation.</title>
        <authorList>
            <consortium name="The Broad Institute Genomics Platform"/>
            <consortium name="The Broad Institute Genome Sequencing Center for Infectious Disease"/>
            <person name="Wu L."/>
            <person name="Ma J."/>
        </authorList>
    </citation>
    <scope>NUCLEOTIDE SEQUENCE [LARGE SCALE GENOMIC DNA]</scope>
    <source>
        <strain evidence="3">CGMCC 1.12371</strain>
    </source>
</reference>
<dbReference type="SUPFAM" id="SSF48076">
    <property type="entry name" value="LigA subunit of an aromatic-ring-opening dioxygenase LigAB"/>
    <property type="match status" value="1"/>
</dbReference>
<dbReference type="Proteomes" id="UP001596501">
    <property type="component" value="Unassembled WGS sequence"/>
</dbReference>
<dbReference type="RefSeq" id="WP_382201781.1">
    <property type="nucleotide sequence ID" value="NZ_JBHTCA010000009.1"/>
</dbReference>
<dbReference type="EC" id="1.13.11.8" evidence="2"/>
<proteinExistence type="predicted"/>
<dbReference type="InterPro" id="IPR036622">
    <property type="entry name" value="LigA_sf"/>
</dbReference>
<accession>A0ABW2QK85</accession>
<dbReference type="EMBL" id="JBHTCA010000009">
    <property type="protein sequence ID" value="MFC7409848.1"/>
    <property type="molecule type" value="Genomic_DNA"/>
</dbReference>
<comment type="caution">
    <text evidence="2">The sequence shown here is derived from an EMBL/GenBank/DDBJ whole genome shotgun (WGS) entry which is preliminary data.</text>
</comment>
<sequence>MSNADFADIPGTVLFDAQQARRGYGLNQFCMSLMNADNRKRFKADEVAYLADWPMSDEQRQAVLDRDMNRCLALGGNVYFLVKIAATDGISVQQMVGRMTGMDEADYRDMMLRGGRPIEGNRYRHEWLQRSGG</sequence>
<evidence type="ECO:0000313" key="2">
    <source>
        <dbReference type="EMBL" id="MFC7409848.1"/>
    </source>
</evidence>
<dbReference type="NCBIfam" id="NF009917">
    <property type="entry name" value="PRK13377.1"/>
    <property type="match status" value="1"/>
</dbReference>
<feature type="domain" description="Extradiol ring-cleavage dioxygenase LigAB LigA subunit" evidence="1">
    <location>
        <begin position="26"/>
        <end position="111"/>
    </location>
</feature>